<evidence type="ECO:0000256" key="8">
    <source>
        <dbReference type="SAM" id="MobiDB-lite"/>
    </source>
</evidence>
<dbReference type="PANTHER" id="PTHR11132">
    <property type="entry name" value="SOLUTE CARRIER FAMILY 35"/>
    <property type="match status" value="1"/>
</dbReference>
<evidence type="ECO:0000256" key="4">
    <source>
        <dbReference type="ARBA" id="ARBA00022692"/>
    </source>
</evidence>
<keyword evidence="7" id="KW-0813">Transport</keyword>
<dbReference type="SUPFAM" id="SSF103481">
    <property type="entry name" value="Multidrug resistance efflux transporter EmrE"/>
    <property type="match status" value="1"/>
</dbReference>
<feature type="compositionally biased region" description="Low complexity" evidence="8">
    <location>
        <begin position="375"/>
        <end position="392"/>
    </location>
</feature>
<dbReference type="InterPro" id="IPR050186">
    <property type="entry name" value="TPT_transporter"/>
</dbReference>
<dbReference type="NCBIfam" id="TIGR00803">
    <property type="entry name" value="nst"/>
    <property type="match status" value="1"/>
</dbReference>
<evidence type="ECO:0000256" key="7">
    <source>
        <dbReference type="RuleBase" id="RU367097"/>
    </source>
</evidence>
<evidence type="ECO:0000313" key="9">
    <source>
        <dbReference type="EMBL" id="KAF2638116.1"/>
    </source>
</evidence>
<accession>A0A6A6RRN6</accession>
<evidence type="ECO:0000313" key="10">
    <source>
        <dbReference type="Proteomes" id="UP000799753"/>
    </source>
</evidence>
<keyword evidence="7" id="KW-0762">Sugar transport</keyword>
<feature type="transmembrane region" description="Helical" evidence="7">
    <location>
        <begin position="315"/>
        <end position="335"/>
    </location>
</feature>
<keyword evidence="4 7" id="KW-0812">Transmembrane</keyword>
<evidence type="ECO:0000256" key="3">
    <source>
        <dbReference type="ARBA" id="ARBA00011182"/>
    </source>
</evidence>
<comment type="subunit">
    <text evidence="3 7">Homooligomer.</text>
</comment>
<dbReference type="GO" id="GO:0005789">
    <property type="term" value="C:endoplasmic reticulum membrane"/>
    <property type="evidence" value="ECO:0007669"/>
    <property type="project" value="UniProtKB-SubCell"/>
</dbReference>
<feature type="transmembrane region" description="Helical" evidence="7">
    <location>
        <begin position="249"/>
        <end position="266"/>
    </location>
</feature>
<dbReference type="GO" id="GO:0000139">
    <property type="term" value="C:Golgi membrane"/>
    <property type="evidence" value="ECO:0007669"/>
    <property type="project" value="UniProtKB-SubCell"/>
</dbReference>
<keyword evidence="5 7" id="KW-1133">Transmembrane helix</keyword>
<feature type="region of interest" description="Disordered" evidence="8">
    <location>
        <begin position="370"/>
        <end position="392"/>
    </location>
</feature>
<sequence>MSNKKNEDLEMSGRDEKEFGERDTFLLQSAPSPRARADSGMGSTLSQLENKPGAAILAYCFSSISMTVVNKYVVSGSSWNLNFLYLAIQSVICTAAILVLKNMGFIPSLAALESGKVKKWLPVSVVFVGMIYTSTKSLQYLSVPVYTIFKNLTIVVIAYGEVLWFGGRVTPLLLLSFGSMVLSSIVAAWADIQAALNGAGHSVETAAAISTLHSGYAWMGLNVFCTASYVLGTRKFITSLHFKDWDTMFYNNMLSLPIMVVCSLVTEDWSSTNLANNFPVESRNNLMIGMLYSGLGAIFISYSSAWCIRKTSSTTYSFVGYLNKLPLAISGIVFFDAPVTFGSVSAILLGFFSGLVYGYGKMKQKEESKQVLPISQPSMSASSQSQKDASNS</sequence>
<feature type="region of interest" description="Disordered" evidence="8">
    <location>
        <begin position="1"/>
        <end position="22"/>
    </location>
</feature>
<keyword evidence="7" id="KW-0256">Endoplasmic reticulum</keyword>
<feature type="transmembrane region" description="Helical" evidence="7">
    <location>
        <begin position="54"/>
        <end position="73"/>
    </location>
</feature>
<dbReference type="GO" id="GO:0030659">
    <property type="term" value="C:cytoplasmic vesicle membrane"/>
    <property type="evidence" value="ECO:0007669"/>
    <property type="project" value="UniProtKB-SubCell"/>
</dbReference>
<evidence type="ECO:0000256" key="5">
    <source>
        <dbReference type="ARBA" id="ARBA00022989"/>
    </source>
</evidence>
<dbReference type="OrthoDB" id="417037at2759"/>
<name>A0A6A6RRN6_9PLEO</name>
<organism evidence="9 10">
    <name type="scientific">Massarina eburnea CBS 473.64</name>
    <dbReference type="NCBI Taxonomy" id="1395130"/>
    <lineage>
        <taxon>Eukaryota</taxon>
        <taxon>Fungi</taxon>
        <taxon>Dikarya</taxon>
        <taxon>Ascomycota</taxon>
        <taxon>Pezizomycotina</taxon>
        <taxon>Dothideomycetes</taxon>
        <taxon>Pleosporomycetidae</taxon>
        <taxon>Pleosporales</taxon>
        <taxon>Massarineae</taxon>
        <taxon>Massarinaceae</taxon>
        <taxon>Massarina</taxon>
    </lineage>
</organism>
<dbReference type="InterPro" id="IPR037185">
    <property type="entry name" value="EmrE-like"/>
</dbReference>
<dbReference type="EMBL" id="MU006791">
    <property type="protein sequence ID" value="KAF2638116.1"/>
    <property type="molecule type" value="Genomic_DNA"/>
</dbReference>
<feature type="transmembrane region" description="Helical" evidence="7">
    <location>
        <begin position="145"/>
        <end position="165"/>
    </location>
</feature>
<comment type="function">
    <text evidence="1 7">Involved in the import of GDP-mannose from the cytoplasm into the Golgi lumen.</text>
</comment>
<dbReference type="Proteomes" id="UP000799753">
    <property type="component" value="Unassembled WGS sequence"/>
</dbReference>
<feature type="transmembrane region" description="Helical" evidence="7">
    <location>
        <begin position="79"/>
        <end position="100"/>
    </location>
</feature>
<dbReference type="AlphaFoldDB" id="A0A6A6RRN6"/>
<feature type="transmembrane region" description="Helical" evidence="7">
    <location>
        <begin position="172"/>
        <end position="196"/>
    </location>
</feature>
<evidence type="ECO:0000256" key="1">
    <source>
        <dbReference type="ARBA" id="ARBA00003420"/>
    </source>
</evidence>
<keyword evidence="7" id="KW-0333">Golgi apparatus</keyword>
<reference evidence="9" key="1">
    <citation type="journal article" date="2020" name="Stud. Mycol.">
        <title>101 Dothideomycetes genomes: a test case for predicting lifestyles and emergence of pathogens.</title>
        <authorList>
            <person name="Haridas S."/>
            <person name="Albert R."/>
            <person name="Binder M."/>
            <person name="Bloem J."/>
            <person name="Labutti K."/>
            <person name="Salamov A."/>
            <person name="Andreopoulos B."/>
            <person name="Baker S."/>
            <person name="Barry K."/>
            <person name="Bills G."/>
            <person name="Bluhm B."/>
            <person name="Cannon C."/>
            <person name="Castanera R."/>
            <person name="Culley D."/>
            <person name="Daum C."/>
            <person name="Ezra D."/>
            <person name="Gonzalez J."/>
            <person name="Henrissat B."/>
            <person name="Kuo A."/>
            <person name="Liang C."/>
            <person name="Lipzen A."/>
            <person name="Lutzoni F."/>
            <person name="Magnuson J."/>
            <person name="Mondo S."/>
            <person name="Nolan M."/>
            <person name="Ohm R."/>
            <person name="Pangilinan J."/>
            <person name="Park H.-J."/>
            <person name="Ramirez L."/>
            <person name="Alfaro M."/>
            <person name="Sun H."/>
            <person name="Tritt A."/>
            <person name="Yoshinaga Y."/>
            <person name="Zwiers L.-H."/>
            <person name="Turgeon B."/>
            <person name="Goodwin S."/>
            <person name="Spatafora J."/>
            <person name="Crous P."/>
            <person name="Grigoriev I."/>
        </authorList>
    </citation>
    <scope>NUCLEOTIDE SEQUENCE</scope>
    <source>
        <strain evidence="9">CBS 473.64</strain>
    </source>
</reference>
<comment type="subcellular location">
    <subcellularLocation>
        <location evidence="7">Golgi apparatus membrane</location>
        <topology evidence="7">Multi-pass membrane protein</topology>
    </subcellularLocation>
    <subcellularLocation>
        <location evidence="7">Cytoplasmic vesicle membrane</location>
        <topology evidence="7">Multi-pass membrane protein</topology>
    </subcellularLocation>
    <subcellularLocation>
        <location evidence="7">Endoplasmic reticulum membrane</location>
        <topology evidence="7">Multi-pass membrane protein</topology>
    </subcellularLocation>
</comment>
<keyword evidence="7" id="KW-0968">Cytoplasmic vesicle</keyword>
<gene>
    <name evidence="9" type="ORF">P280DRAFT_457016</name>
</gene>
<keyword evidence="6 7" id="KW-0472">Membrane</keyword>
<feature type="transmembrane region" description="Helical" evidence="7">
    <location>
        <begin position="286"/>
        <end position="308"/>
    </location>
</feature>
<proteinExistence type="inferred from homology"/>
<feature type="transmembrane region" description="Helical" evidence="7">
    <location>
        <begin position="341"/>
        <end position="360"/>
    </location>
</feature>
<feature type="transmembrane region" description="Helical" evidence="7">
    <location>
        <begin position="216"/>
        <end position="237"/>
    </location>
</feature>
<comment type="similarity">
    <text evidence="2 7">Belongs to the TPT transporter family. SLC35D subfamily.</text>
</comment>
<evidence type="ECO:0000256" key="6">
    <source>
        <dbReference type="ARBA" id="ARBA00023136"/>
    </source>
</evidence>
<keyword evidence="10" id="KW-1185">Reference proteome</keyword>
<evidence type="ECO:0000256" key="2">
    <source>
        <dbReference type="ARBA" id="ARBA00010425"/>
    </source>
</evidence>
<protein>
    <recommendedName>
        <fullName evidence="7">GDP-mannose transporter</fullName>
        <shortName evidence="7">GMT</shortName>
    </recommendedName>
</protein>